<evidence type="ECO:0000313" key="1">
    <source>
        <dbReference type="EMBL" id="SHN84766.1"/>
    </source>
</evidence>
<dbReference type="PANTHER" id="PTHR43844">
    <property type="entry name" value="METHIONINE SYNTHASE"/>
    <property type="match status" value="1"/>
</dbReference>
<dbReference type="Proteomes" id="UP000184096">
    <property type="component" value="Chromosome I"/>
</dbReference>
<reference evidence="2" key="1">
    <citation type="submission" date="2016-11" db="EMBL/GenBank/DDBJ databases">
        <authorList>
            <person name="Varghese N."/>
            <person name="Submissions S."/>
        </authorList>
    </citation>
    <scope>NUCLEOTIDE SEQUENCE [LARGE SCALE GENOMIC DNA]</scope>
    <source>
        <strain evidence="2">GAS401</strain>
    </source>
</reference>
<dbReference type="AlphaFoldDB" id="A0A1M7UPF4"/>
<proteinExistence type="predicted"/>
<dbReference type="OrthoDB" id="244285at2"/>
<dbReference type="InterPro" id="IPR038071">
    <property type="entry name" value="UROD/MetE-like_sf"/>
</dbReference>
<dbReference type="PANTHER" id="PTHR43844:SF2">
    <property type="entry name" value="SYNTHASE, VITAMIN-B12 INDEPENDENT, PUTATIVE (AFU_ORTHOLOGUE AFUA_3G12060)-RELATED"/>
    <property type="match status" value="1"/>
</dbReference>
<dbReference type="GO" id="GO:0008168">
    <property type="term" value="F:methyltransferase activity"/>
    <property type="evidence" value="ECO:0007669"/>
    <property type="project" value="UniProtKB-KW"/>
</dbReference>
<dbReference type="RefSeq" id="WP_072823521.1">
    <property type="nucleotide sequence ID" value="NZ_LT670849.1"/>
</dbReference>
<dbReference type="GO" id="GO:0032259">
    <property type="term" value="P:methylation"/>
    <property type="evidence" value="ECO:0007669"/>
    <property type="project" value="UniProtKB-KW"/>
</dbReference>
<name>A0A1M7UPF4_9BRAD</name>
<dbReference type="EMBL" id="LT670849">
    <property type="protein sequence ID" value="SHN84766.1"/>
    <property type="molecule type" value="Genomic_DNA"/>
</dbReference>
<organism evidence="1 2">
    <name type="scientific">Bradyrhizobium erythrophlei</name>
    <dbReference type="NCBI Taxonomy" id="1437360"/>
    <lineage>
        <taxon>Bacteria</taxon>
        <taxon>Pseudomonadati</taxon>
        <taxon>Pseudomonadota</taxon>
        <taxon>Alphaproteobacteria</taxon>
        <taxon>Hyphomicrobiales</taxon>
        <taxon>Nitrobacteraceae</taxon>
        <taxon>Bradyrhizobium</taxon>
    </lineage>
</organism>
<keyword evidence="1" id="KW-0489">Methyltransferase</keyword>
<gene>
    <name evidence="1" type="ORF">SAMN05444170_6056</name>
</gene>
<keyword evidence="1" id="KW-0808">Transferase</keyword>
<sequence>MERSKNRILTTHTGSLPRPPALTKLYAMRSRGESVDASEIEQAGHASMLEIVSRQIDTGVDIGNNGEQQREGFFLHVRHRMTGFGGSWKRWPRADVEGYPVFKRSLEQQNSAKEMVSNFAPPKVIGEINYVGATEAVRECTDFREALEARKRDGKSGFVEAFLTAPSPGIVVAAIKNEHYDTDDAYLAAVGRALQVEYEAIANQGFLLQLDCPDLALEHHISFQDRPLGDFLGFVERVVAAINDGLRNIPRERVRMHVCWGNYEGPHDRDVALETILPLIVRMNVGALVLPFANPRHAHEVRCLQGKAIADDQVVVAGVIDSTTNFVEHPEVIAERIERVARVLGDPARVMAGTDCGFDTSAGAGRVAEDVVWAKLAALREGARLASDRLF</sequence>
<protein>
    <submittedName>
        <fullName evidence="1">5-methyltetrahydropteroyltriglutamate--homocysteine methyltransferase</fullName>
    </submittedName>
</protein>
<accession>A0A1M7UPF4</accession>
<keyword evidence="2" id="KW-1185">Reference proteome</keyword>
<dbReference type="Gene3D" id="3.20.20.210">
    <property type="match status" value="1"/>
</dbReference>
<evidence type="ECO:0000313" key="2">
    <source>
        <dbReference type="Proteomes" id="UP000184096"/>
    </source>
</evidence>
<dbReference type="SUPFAM" id="SSF51726">
    <property type="entry name" value="UROD/MetE-like"/>
    <property type="match status" value="1"/>
</dbReference>